<dbReference type="Gene3D" id="3.40.50.720">
    <property type="entry name" value="NAD(P)-binding Rossmann-like Domain"/>
    <property type="match status" value="1"/>
</dbReference>
<proteinExistence type="predicted"/>
<evidence type="ECO:0000313" key="1">
    <source>
        <dbReference type="EMBL" id="MCG4564820.1"/>
    </source>
</evidence>
<dbReference type="Gene3D" id="3.30.1780.10">
    <property type="entry name" value="ornithine cyclodeaminase, domain 1"/>
    <property type="match status" value="1"/>
</dbReference>
<dbReference type="EMBL" id="JAKNID010000013">
    <property type="protein sequence ID" value="MCG4564820.1"/>
    <property type="molecule type" value="Genomic_DNA"/>
</dbReference>
<dbReference type="InterPro" id="IPR003462">
    <property type="entry name" value="ODC_Mu_crystall"/>
</dbReference>
<dbReference type="InterPro" id="IPR023401">
    <property type="entry name" value="ODC_N"/>
</dbReference>
<evidence type="ECO:0008006" key="3">
    <source>
        <dbReference type="Google" id="ProtNLM"/>
    </source>
</evidence>
<dbReference type="RefSeq" id="WP_216383210.1">
    <property type="nucleotide sequence ID" value="NZ_JAHLOA010000002.1"/>
</dbReference>
<dbReference type="Pfam" id="PF02423">
    <property type="entry name" value="OCD_Mu_crystall"/>
    <property type="match status" value="1"/>
</dbReference>
<dbReference type="SUPFAM" id="SSF51735">
    <property type="entry name" value="NAD(P)-binding Rossmann-fold domains"/>
    <property type="match status" value="1"/>
</dbReference>
<keyword evidence="2" id="KW-1185">Reference proteome</keyword>
<gene>
    <name evidence="1" type="ORF">L0P62_05090</name>
</gene>
<dbReference type="AlphaFoldDB" id="A0A9Q4FLQ8"/>
<dbReference type="PANTHER" id="PTHR13812">
    <property type="entry name" value="KETIMINE REDUCTASE MU-CRYSTALLIN"/>
    <property type="match status" value="1"/>
</dbReference>
<name>A0A9Q4FLQ8_9FIRM</name>
<dbReference type="PIRSF" id="PIRSF001439">
    <property type="entry name" value="CryM"/>
    <property type="match status" value="1"/>
</dbReference>
<reference evidence="1" key="1">
    <citation type="submission" date="2022-01" db="EMBL/GenBank/DDBJ databases">
        <title>Collection of gut derived symbiotic bacterial strains cultured from healthy donors.</title>
        <authorList>
            <person name="Lin H."/>
            <person name="Kohout C."/>
            <person name="Waligurski E."/>
            <person name="Pamer E.G."/>
        </authorList>
    </citation>
    <scope>NUCLEOTIDE SEQUENCE</scope>
    <source>
        <strain evidence="1">MSK.14.39</strain>
    </source>
</reference>
<protein>
    <recommendedName>
        <fullName evidence="3">Ornithine cyclodeaminase</fullName>
    </recommendedName>
</protein>
<dbReference type="PANTHER" id="PTHR13812:SF19">
    <property type="entry name" value="KETIMINE REDUCTASE MU-CRYSTALLIN"/>
    <property type="match status" value="1"/>
</dbReference>
<sequence>MLYLNEKDINKCITLNEIMDEIEKTFILYEKNKFYMPDRIHVDYKNKTILYMPCFLENIFGTKFLTVFPENRKKSRPVIDGLMLLNDYDTGETISILDGKTLTALRTGAVGGTGIRHITPKDVKTVGLVGAGVQGFNQLRFACEARDIEKIIVFDLFKEKLPDFIQKVKEQISGVEVVSVENTEELLKESDIVITTTTSNEPVFPNKKELFKGKNFIGIGSYKPNMREYPDALISVLNKVYIDTEFAKEETGDLSNPLERGLLKDNQIETLGNYILYEKNKEEIIKGTTWFKSVGMALFDIVVAQLIYNKAKEKGIGQEIEL</sequence>
<dbReference type="InterPro" id="IPR036291">
    <property type="entry name" value="NAD(P)-bd_dom_sf"/>
</dbReference>
<dbReference type="GO" id="GO:0005737">
    <property type="term" value="C:cytoplasm"/>
    <property type="evidence" value="ECO:0007669"/>
    <property type="project" value="TreeGrafter"/>
</dbReference>
<comment type="caution">
    <text evidence="1">The sequence shown here is derived from an EMBL/GenBank/DDBJ whole genome shotgun (WGS) entry which is preliminary data.</text>
</comment>
<evidence type="ECO:0000313" key="2">
    <source>
        <dbReference type="Proteomes" id="UP001108123"/>
    </source>
</evidence>
<dbReference type="Proteomes" id="UP001108123">
    <property type="component" value="Unassembled WGS sequence"/>
</dbReference>
<organism evidence="1 2">
    <name type="scientific">Anaerosalibacter bizertensis</name>
    <dbReference type="NCBI Taxonomy" id="932217"/>
    <lineage>
        <taxon>Bacteria</taxon>
        <taxon>Bacillati</taxon>
        <taxon>Bacillota</taxon>
        <taxon>Tissierellia</taxon>
        <taxon>Tissierellales</taxon>
        <taxon>Sporanaerobacteraceae</taxon>
        <taxon>Anaerosalibacter</taxon>
    </lineage>
</organism>
<accession>A0A9Q4FLQ8</accession>